<dbReference type="EMBL" id="BAABJK010000008">
    <property type="protein sequence ID" value="GAA4973294.1"/>
    <property type="molecule type" value="Genomic_DNA"/>
</dbReference>
<dbReference type="Proteomes" id="UP001501692">
    <property type="component" value="Unassembled WGS sequence"/>
</dbReference>
<gene>
    <name evidence="2" type="ORF">GCM10023315_24620</name>
</gene>
<evidence type="ECO:0000313" key="3">
    <source>
        <dbReference type="Proteomes" id="UP001501692"/>
    </source>
</evidence>
<dbReference type="InterPro" id="IPR016624">
    <property type="entry name" value="UCP014753"/>
</dbReference>
<dbReference type="PANTHER" id="PTHR35339:SF3">
    <property type="entry name" value="DUF2264 DOMAIN-CONTAINING PROTEIN"/>
    <property type="match status" value="1"/>
</dbReference>
<evidence type="ECO:0000313" key="2">
    <source>
        <dbReference type="EMBL" id="GAA4973294.1"/>
    </source>
</evidence>
<dbReference type="InterPro" id="IPR049349">
    <property type="entry name" value="DUF2264_N"/>
</dbReference>
<proteinExistence type="predicted"/>
<reference evidence="3" key="1">
    <citation type="journal article" date="2019" name="Int. J. Syst. Evol. Microbiol.">
        <title>The Global Catalogue of Microorganisms (GCM) 10K type strain sequencing project: providing services to taxonomists for standard genome sequencing and annotation.</title>
        <authorList>
            <consortium name="The Broad Institute Genomics Platform"/>
            <consortium name="The Broad Institute Genome Sequencing Center for Infectious Disease"/>
            <person name="Wu L."/>
            <person name="Ma J."/>
        </authorList>
    </citation>
    <scope>NUCLEOTIDE SEQUENCE [LARGE SCALE GENOMIC DNA]</scope>
    <source>
        <strain evidence="3">JCM 18287</strain>
    </source>
</reference>
<protein>
    <submittedName>
        <fullName evidence="2">DUF2264 domain-containing protein</fullName>
    </submittedName>
</protein>
<dbReference type="RefSeq" id="WP_345169140.1">
    <property type="nucleotide sequence ID" value="NZ_BAABJK010000008.1"/>
</dbReference>
<evidence type="ECO:0000259" key="1">
    <source>
        <dbReference type="Pfam" id="PF10022"/>
    </source>
</evidence>
<dbReference type="PANTHER" id="PTHR35339">
    <property type="entry name" value="LINALOOL DEHYDRATASE_ISOMERASE DOMAIN-CONTAINING PROTEIN"/>
    <property type="match status" value="1"/>
</dbReference>
<accession>A0ABP9HKU9</accession>
<dbReference type="Pfam" id="PF10022">
    <property type="entry name" value="DUF2264"/>
    <property type="match status" value="1"/>
</dbReference>
<comment type="caution">
    <text evidence="2">The sequence shown here is derived from an EMBL/GenBank/DDBJ whole genome shotgun (WGS) entry which is preliminary data.</text>
</comment>
<keyword evidence="3" id="KW-1185">Reference proteome</keyword>
<sequence length="402" mass="46420">MRGNWVSYLEKIVFPVLDAAAEDRLKETMPIFKDRSEFQYLEAIGRIVCGIAPWLNLPDDTSDEGELRANYLDLTLKAITNLVNPNSRDYIDFGLGGQALVDAAYLSQGLLRAPNLWNALGTEVQDKLLHEIKKTRNIKPPKSNWLLFASMVEAFLLKYGDDFNRKRLNYGVRKFIKNYYKGDGLYGDGTNLSIDYYNSYVIHPMLMDILEIMITHKFKESNRYLIKQKPRYQRYVEIQERMISPEGAYPLFGRTLICRFGAFHALAQAAFLELLPKNINFSQVRCALNAVLKRQIEMSKNFDSDGFMTIGFNGMQERMAESYVSSGSPYHCCSVFLPLGLSCDHPFWKDEDSEWTSLKAFNGQEFEQDKSFHEKSVKQEFFMPLVYKCQSGLRKLKNLFKS</sequence>
<dbReference type="PIRSF" id="PIRSF014753">
    <property type="entry name" value="UCP014753"/>
    <property type="match status" value="1"/>
</dbReference>
<name>A0ABP9HKU9_9FLAO</name>
<feature type="domain" description="DUF2264" evidence="1">
    <location>
        <begin position="2"/>
        <end position="355"/>
    </location>
</feature>
<organism evidence="2 3">
    <name type="scientific">Algibacter aquimarinus</name>
    <dbReference type="NCBI Taxonomy" id="1136748"/>
    <lineage>
        <taxon>Bacteria</taxon>
        <taxon>Pseudomonadati</taxon>
        <taxon>Bacteroidota</taxon>
        <taxon>Flavobacteriia</taxon>
        <taxon>Flavobacteriales</taxon>
        <taxon>Flavobacteriaceae</taxon>
        <taxon>Algibacter</taxon>
    </lineage>
</organism>